<sequence length="149" mass="15795">ISIVLSAHSLRIMFSNAGGARGLGGVITLVALVFISVASSQIVEDDGTFPQTLTSYRSHNVQKRSNGAMGRLIDDIFNDDVSLSVPPSVLWLPILAIGGLIAGALLHSGGSDYGATATAAEYEYDPYARISNRGYNVANHIMRAAKKFI</sequence>
<keyword evidence="3" id="KW-1185">Reference proteome</keyword>
<keyword evidence="1" id="KW-0472">Membrane</keyword>
<dbReference type="Proteomes" id="UP001497623">
    <property type="component" value="Unassembled WGS sequence"/>
</dbReference>
<accession>A0AAV2S3B8</accession>
<evidence type="ECO:0000313" key="3">
    <source>
        <dbReference type="Proteomes" id="UP001497623"/>
    </source>
</evidence>
<keyword evidence="1" id="KW-0812">Transmembrane</keyword>
<proteinExistence type="predicted"/>
<gene>
    <name evidence="2" type="ORF">MNOR_LOCUS31346</name>
</gene>
<keyword evidence="1" id="KW-1133">Transmembrane helix</keyword>
<feature type="non-terminal residue" evidence="2">
    <location>
        <position position="1"/>
    </location>
</feature>
<dbReference type="EMBL" id="CAXKWB010040232">
    <property type="protein sequence ID" value="CAL4154466.1"/>
    <property type="molecule type" value="Genomic_DNA"/>
</dbReference>
<dbReference type="AlphaFoldDB" id="A0AAV2S3B8"/>
<protein>
    <submittedName>
        <fullName evidence="2">Uncharacterized protein</fullName>
    </submittedName>
</protein>
<organism evidence="2 3">
    <name type="scientific">Meganyctiphanes norvegica</name>
    <name type="common">Northern krill</name>
    <name type="synonym">Thysanopoda norvegica</name>
    <dbReference type="NCBI Taxonomy" id="48144"/>
    <lineage>
        <taxon>Eukaryota</taxon>
        <taxon>Metazoa</taxon>
        <taxon>Ecdysozoa</taxon>
        <taxon>Arthropoda</taxon>
        <taxon>Crustacea</taxon>
        <taxon>Multicrustacea</taxon>
        <taxon>Malacostraca</taxon>
        <taxon>Eumalacostraca</taxon>
        <taxon>Eucarida</taxon>
        <taxon>Euphausiacea</taxon>
        <taxon>Euphausiidae</taxon>
        <taxon>Meganyctiphanes</taxon>
    </lineage>
</organism>
<evidence type="ECO:0000313" key="2">
    <source>
        <dbReference type="EMBL" id="CAL4154466.1"/>
    </source>
</evidence>
<feature type="transmembrane region" description="Helical" evidence="1">
    <location>
        <begin position="20"/>
        <end position="43"/>
    </location>
</feature>
<evidence type="ECO:0000256" key="1">
    <source>
        <dbReference type="SAM" id="Phobius"/>
    </source>
</evidence>
<reference evidence="2 3" key="1">
    <citation type="submission" date="2024-05" db="EMBL/GenBank/DDBJ databases">
        <authorList>
            <person name="Wallberg A."/>
        </authorList>
    </citation>
    <scope>NUCLEOTIDE SEQUENCE [LARGE SCALE GENOMIC DNA]</scope>
</reference>
<feature type="transmembrane region" description="Helical" evidence="1">
    <location>
        <begin position="88"/>
        <end position="106"/>
    </location>
</feature>
<comment type="caution">
    <text evidence="2">The sequence shown here is derived from an EMBL/GenBank/DDBJ whole genome shotgun (WGS) entry which is preliminary data.</text>
</comment>
<name>A0AAV2S3B8_MEGNR</name>